<dbReference type="Gene3D" id="3.30.450.180">
    <property type="match status" value="1"/>
</dbReference>
<organism evidence="2 3">
    <name type="scientific">Streptosporangium oxazolinicum</name>
    <dbReference type="NCBI Taxonomy" id="909287"/>
    <lineage>
        <taxon>Bacteria</taxon>
        <taxon>Bacillati</taxon>
        <taxon>Actinomycetota</taxon>
        <taxon>Actinomycetes</taxon>
        <taxon>Streptosporangiales</taxon>
        <taxon>Streptosporangiaceae</taxon>
        <taxon>Streptosporangium</taxon>
    </lineage>
</organism>
<proteinExistence type="predicted"/>
<comment type="caution">
    <text evidence="2">The sequence shown here is derived from an EMBL/GenBank/DDBJ whole genome shotgun (WGS) entry which is preliminary data.</text>
</comment>
<evidence type="ECO:0000313" key="2">
    <source>
        <dbReference type="EMBL" id="GAA4185893.1"/>
    </source>
</evidence>
<protein>
    <submittedName>
        <fullName evidence="2">Helix-turn-helix transcriptional regulator</fullName>
    </submittedName>
</protein>
<evidence type="ECO:0000259" key="1">
    <source>
        <dbReference type="SMART" id="SM00530"/>
    </source>
</evidence>
<reference evidence="3" key="1">
    <citation type="journal article" date="2019" name="Int. J. Syst. Evol. Microbiol.">
        <title>The Global Catalogue of Microorganisms (GCM) 10K type strain sequencing project: providing services to taxonomists for standard genome sequencing and annotation.</title>
        <authorList>
            <consortium name="The Broad Institute Genomics Platform"/>
            <consortium name="The Broad Institute Genome Sequencing Center for Infectious Disease"/>
            <person name="Wu L."/>
            <person name="Ma J."/>
        </authorList>
    </citation>
    <scope>NUCLEOTIDE SEQUENCE [LARGE SCALE GENOMIC DNA]</scope>
    <source>
        <strain evidence="3">JCM 17388</strain>
    </source>
</reference>
<evidence type="ECO:0000313" key="3">
    <source>
        <dbReference type="Proteomes" id="UP001501251"/>
    </source>
</evidence>
<name>A0ABP8ALF4_9ACTN</name>
<dbReference type="InterPro" id="IPR010982">
    <property type="entry name" value="Lambda_DNA-bd_dom_sf"/>
</dbReference>
<dbReference type="InterPro" id="IPR041413">
    <property type="entry name" value="MLTR_LBD"/>
</dbReference>
<sequence>MSAKDQRLELAHFLRKNRERVTPKDVGLPTGSRRRTPGLRREEVAILAGLSPTWYTYLEQARDIAPSPAALERVATVLRLSSYERQYLRRLSERSRQSSHASEGNDQTENQWTRIVESLNPVPAYVTTCLCDIISWNEAADEWYSDFSELAKERRNIVLWMLTSPVSRKCFVDWETEARELVARFRTAAVGWYGDPRLTELIENLNESSPHFRRWWEEHHVLGPNTRSSKMRNTRTEIIDMTIIDLYIGHPNGEKIVIHVPATHTG</sequence>
<keyword evidence="3" id="KW-1185">Reference proteome</keyword>
<accession>A0ABP8ALF4</accession>
<dbReference type="SMART" id="SM00530">
    <property type="entry name" value="HTH_XRE"/>
    <property type="match status" value="1"/>
</dbReference>
<dbReference type="Gene3D" id="1.10.260.40">
    <property type="entry name" value="lambda repressor-like DNA-binding domains"/>
    <property type="match status" value="1"/>
</dbReference>
<feature type="domain" description="HTH cro/C1-type" evidence="1">
    <location>
        <begin position="13"/>
        <end position="85"/>
    </location>
</feature>
<dbReference type="CDD" id="cd00093">
    <property type="entry name" value="HTH_XRE"/>
    <property type="match status" value="1"/>
</dbReference>
<dbReference type="Pfam" id="PF13560">
    <property type="entry name" value="HTH_31"/>
    <property type="match status" value="1"/>
</dbReference>
<dbReference type="EMBL" id="BAABAQ010000002">
    <property type="protein sequence ID" value="GAA4185893.1"/>
    <property type="molecule type" value="Genomic_DNA"/>
</dbReference>
<dbReference type="InterPro" id="IPR001387">
    <property type="entry name" value="Cro/C1-type_HTH"/>
</dbReference>
<dbReference type="Pfam" id="PF17765">
    <property type="entry name" value="MLTR_LBD"/>
    <property type="match status" value="1"/>
</dbReference>
<dbReference type="PANTHER" id="PTHR35010">
    <property type="entry name" value="BLL4672 PROTEIN-RELATED"/>
    <property type="match status" value="1"/>
</dbReference>
<gene>
    <name evidence="2" type="ORF">GCM10022252_17010</name>
</gene>
<dbReference type="Proteomes" id="UP001501251">
    <property type="component" value="Unassembled WGS sequence"/>
</dbReference>